<evidence type="ECO:0000313" key="9">
    <source>
        <dbReference type="EMBL" id="SFZ75647.1"/>
    </source>
</evidence>
<evidence type="ECO:0000256" key="7">
    <source>
        <dbReference type="ARBA" id="ARBA00022842"/>
    </source>
</evidence>
<dbReference type="FunFam" id="3.40.50.300:FF:000292">
    <property type="entry name" value="ATP-dependent dethiobiotin synthetase BioD"/>
    <property type="match status" value="1"/>
</dbReference>
<keyword evidence="2 8" id="KW-0436">Ligase</keyword>
<gene>
    <name evidence="8" type="primary">bioD</name>
    <name evidence="9" type="ORF">SAMN02745887_01664</name>
</gene>
<feature type="active site" evidence="8">
    <location>
        <position position="37"/>
    </location>
</feature>
<comment type="subunit">
    <text evidence="8">Homodimer.</text>
</comment>
<dbReference type="Pfam" id="PF13500">
    <property type="entry name" value="AAA_26"/>
    <property type="match status" value="1"/>
</dbReference>
<feature type="binding site" evidence="8">
    <location>
        <begin position="12"/>
        <end position="17"/>
    </location>
    <ligand>
        <name>ATP</name>
        <dbReference type="ChEBI" id="CHEBI:30616"/>
    </ligand>
</feature>
<dbReference type="InterPro" id="IPR004472">
    <property type="entry name" value="DTB_synth_BioD"/>
</dbReference>
<evidence type="ECO:0000256" key="2">
    <source>
        <dbReference type="ARBA" id="ARBA00022598"/>
    </source>
</evidence>
<proteinExistence type="inferred from homology"/>
<dbReference type="GO" id="GO:0005524">
    <property type="term" value="F:ATP binding"/>
    <property type="evidence" value="ECO:0007669"/>
    <property type="project" value="UniProtKB-UniRule"/>
</dbReference>
<evidence type="ECO:0000313" key="10">
    <source>
        <dbReference type="Proteomes" id="UP000186513"/>
    </source>
</evidence>
<dbReference type="Proteomes" id="UP000186513">
    <property type="component" value="Unassembled WGS sequence"/>
</dbReference>
<dbReference type="InterPro" id="IPR027417">
    <property type="entry name" value="P-loop_NTPase"/>
</dbReference>
<comment type="cofactor">
    <cofactor evidence="8">
        <name>Mg(2+)</name>
        <dbReference type="ChEBI" id="CHEBI:18420"/>
    </cofactor>
</comment>
<feature type="binding site" evidence="8">
    <location>
        <begin position="116"/>
        <end position="119"/>
    </location>
    <ligand>
        <name>ATP</name>
        <dbReference type="ChEBI" id="CHEBI:30616"/>
    </ligand>
</feature>
<evidence type="ECO:0000256" key="8">
    <source>
        <dbReference type="HAMAP-Rule" id="MF_00336"/>
    </source>
</evidence>
<dbReference type="PANTHER" id="PTHR43210:SF5">
    <property type="entry name" value="DETHIOBIOTIN SYNTHETASE"/>
    <property type="match status" value="1"/>
</dbReference>
<dbReference type="RefSeq" id="WP_072428192.1">
    <property type="nucleotide sequence ID" value="NZ_FPKR01000006.1"/>
</dbReference>
<evidence type="ECO:0000256" key="5">
    <source>
        <dbReference type="ARBA" id="ARBA00022756"/>
    </source>
</evidence>
<feature type="binding site" evidence="8">
    <location>
        <position position="41"/>
    </location>
    <ligand>
        <name>substrate</name>
    </ligand>
</feature>
<dbReference type="GO" id="GO:0042803">
    <property type="term" value="F:protein homodimerization activity"/>
    <property type="evidence" value="ECO:0007669"/>
    <property type="project" value="UniProtKB-ARBA"/>
</dbReference>
<comment type="function">
    <text evidence="8">Catalyzes a mechanistically unusual reaction, the ATP-dependent insertion of CO2 between the N7 and N8 nitrogen atoms of 7,8-diaminopelargonic acid (DAPA, also called 7,8-diammoniononanoate) to form a ureido ring.</text>
</comment>
<dbReference type="Gene3D" id="3.40.50.300">
    <property type="entry name" value="P-loop containing nucleotide triphosphate hydrolases"/>
    <property type="match status" value="1"/>
</dbReference>
<dbReference type="GO" id="GO:0005829">
    <property type="term" value="C:cytosol"/>
    <property type="evidence" value="ECO:0007669"/>
    <property type="project" value="TreeGrafter"/>
</dbReference>
<evidence type="ECO:0000256" key="3">
    <source>
        <dbReference type="ARBA" id="ARBA00022723"/>
    </source>
</evidence>
<dbReference type="CDD" id="cd03109">
    <property type="entry name" value="DTBS"/>
    <property type="match status" value="1"/>
</dbReference>
<keyword evidence="3 8" id="KW-0479">Metal-binding</keyword>
<feature type="binding site" evidence="8">
    <location>
        <position position="55"/>
    </location>
    <ligand>
        <name>ATP</name>
        <dbReference type="ChEBI" id="CHEBI:30616"/>
    </ligand>
</feature>
<dbReference type="OrthoDB" id="9802097at2"/>
<feature type="binding site" evidence="8">
    <location>
        <position position="116"/>
    </location>
    <ligand>
        <name>Mg(2+)</name>
        <dbReference type="ChEBI" id="CHEBI:18420"/>
    </ligand>
</feature>
<feature type="binding site" evidence="8">
    <location>
        <position position="16"/>
    </location>
    <ligand>
        <name>Mg(2+)</name>
        <dbReference type="ChEBI" id="CHEBI:18420"/>
    </ligand>
</feature>
<comment type="pathway">
    <text evidence="8">Cofactor biosynthesis; biotin biosynthesis; biotin from 7,8-diaminononanoate: step 1/2.</text>
</comment>
<protein>
    <recommendedName>
        <fullName evidence="8">ATP-dependent dethiobiotin synthetase BioD</fullName>
        <ecNumber evidence="8">6.3.3.3</ecNumber>
    </recommendedName>
    <alternativeName>
        <fullName evidence="8">DTB synthetase</fullName>
        <shortName evidence="8">DTBS</shortName>
    </alternativeName>
    <alternativeName>
        <fullName evidence="8">Dethiobiotin synthase</fullName>
    </alternativeName>
</protein>
<keyword evidence="6 8" id="KW-0067">ATP-binding</keyword>
<comment type="similarity">
    <text evidence="8">Belongs to the dethiobiotin synthetase family.</text>
</comment>
<evidence type="ECO:0000256" key="4">
    <source>
        <dbReference type="ARBA" id="ARBA00022741"/>
    </source>
</evidence>
<dbReference type="STRING" id="1121279.SAMN02745887_01664"/>
<keyword evidence="1 8" id="KW-0963">Cytoplasm</keyword>
<dbReference type="HAMAP" id="MF_00336">
    <property type="entry name" value="BioD"/>
    <property type="match status" value="1"/>
</dbReference>
<dbReference type="SUPFAM" id="SSF52540">
    <property type="entry name" value="P-loop containing nucleoside triphosphate hydrolases"/>
    <property type="match status" value="1"/>
</dbReference>
<dbReference type="GO" id="GO:0004141">
    <property type="term" value="F:dethiobiotin synthase activity"/>
    <property type="evidence" value="ECO:0007669"/>
    <property type="project" value="UniProtKB-UniRule"/>
</dbReference>
<name>A0A1K2HFU2_9NEIS</name>
<dbReference type="PANTHER" id="PTHR43210">
    <property type="entry name" value="DETHIOBIOTIN SYNTHETASE"/>
    <property type="match status" value="1"/>
</dbReference>
<dbReference type="NCBIfam" id="TIGR00347">
    <property type="entry name" value="bioD"/>
    <property type="match status" value="1"/>
</dbReference>
<dbReference type="EC" id="6.3.3.3" evidence="8"/>
<evidence type="ECO:0000256" key="6">
    <source>
        <dbReference type="ARBA" id="ARBA00022840"/>
    </source>
</evidence>
<evidence type="ECO:0000256" key="1">
    <source>
        <dbReference type="ARBA" id="ARBA00022490"/>
    </source>
</evidence>
<dbReference type="PIRSF" id="PIRSF006755">
    <property type="entry name" value="DTB_synth"/>
    <property type="match status" value="1"/>
</dbReference>
<organism evidence="9 10">
    <name type="scientific">Chitinimonas taiwanensis DSM 18899</name>
    <dbReference type="NCBI Taxonomy" id="1121279"/>
    <lineage>
        <taxon>Bacteria</taxon>
        <taxon>Pseudomonadati</taxon>
        <taxon>Pseudomonadota</taxon>
        <taxon>Betaproteobacteria</taxon>
        <taxon>Neisseriales</taxon>
        <taxon>Chitinibacteraceae</taxon>
        <taxon>Chitinimonas</taxon>
    </lineage>
</organism>
<comment type="catalytic activity">
    <reaction evidence="8">
        <text>(7R,8S)-7,8-diammoniononanoate + CO2 + ATP = (4R,5S)-dethiobiotin + ADP + phosphate + 3 H(+)</text>
        <dbReference type="Rhea" id="RHEA:15805"/>
        <dbReference type="ChEBI" id="CHEBI:15378"/>
        <dbReference type="ChEBI" id="CHEBI:16526"/>
        <dbReference type="ChEBI" id="CHEBI:30616"/>
        <dbReference type="ChEBI" id="CHEBI:43474"/>
        <dbReference type="ChEBI" id="CHEBI:149469"/>
        <dbReference type="ChEBI" id="CHEBI:149473"/>
        <dbReference type="ChEBI" id="CHEBI:456216"/>
        <dbReference type="EC" id="6.3.3.3"/>
    </reaction>
</comment>
<comment type="caution">
    <text evidence="8">Lacks conserved residue(s) required for the propagation of feature annotation.</text>
</comment>
<feature type="binding site" evidence="8">
    <location>
        <begin position="176"/>
        <end position="177"/>
    </location>
    <ligand>
        <name>ATP</name>
        <dbReference type="ChEBI" id="CHEBI:30616"/>
    </ligand>
</feature>
<accession>A0A1K2HFU2</accession>
<keyword evidence="7 8" id="KW-0460">Magnesium</keyword>
<keyword evidence="10" id="KW-1185">Reference proteome</keyword>
<dbReference type="AlphaFoldDB" id="A0A1K2HFU2"/>
<sequence>MSGYFITGTDTEVGKTVATCALLRALARSGQRVVGMKPVASGCVRNAQGELDNEDVLAHAAASNVHAARALTNPYAFEPPISPHLAAAEAGVRLDLDLLATRYHALAATADIVLVEGAGGWLAPLDEQHSMADLAARLGLPVILVVGMRLGCLNHALLTARAIMASGLPLAGWVANCVDPAMRAREANLAYLDSHIPAPRLGVIPYFSLEQKPESNQEQMLGFVAEMLTK</sequence>
<feature type="binding site" evidence="8">
    <location>
        <position position="55"/>
    </location>
    <ligand>
        <name>Mg(2+)</name>
        <dbReference type="ChEBI" id="CHEBI:18420"/>
    </ligand>
</feature>
<dbReference type="GO" id="GO:0009102">
    <property type="term" value="P:biotin biosynthetic process"/>
    <property type="evidence" value="ECO:0007669"/>
    <property type="project" value="UniProtKB-UniRule"/>
</dbReference>
<keyword evidence="4 8" id="KW-0547">Nucleotide-binding</keyword>
<keyword evidence="5 8" id="KW-0093">Biotin biosynthesis</keyword>
<dbReference type="GO" id="GO:0000287">
    <property type="term" value="F:magnesium ion binding"/>
    <property type="evidence" value="ECO:0007669"/>
    <property type="project" value="UniProtKB-UniRule"/>
</dbReference>
<comment type="subcellular location">
    <subcellularLocation>
        <location evidence="8">Cytoplasm</location>
    </subcellularLocation>
</comment>
<dbReference type="EMBL" id="FPKR01000006">
    <property type="protein sequence ID" value="SFZ75647.1"/>
    <property type="molecule type" value="Genomic_DNA"/>
</dbReference>
<dbReference type="UniPathway" id="UPA00078">
    <property type="reaction ID" value="UER00161"/>
</dbReference>
<reference evidence="9 10" key="1">
    <citation type="submission" date="2016-11" db="EMBL/GenBank/DDBJ databases">
        <authorList>
            <person name="Jaros S."/>
            <person name="Januszkiewicz K."/>
            <person name="Wedrychowicz H."/>
        </authorList>
    </citation>
    <scope>NUCLEOTIDE SEQUENCE [LARGE SCALE GENOMIC DNA]</scope>
    <source>
        <strain evidence="9 10">DSM 18899</strain>
    </source>
</reference>